<feature type="compositionally biased region" description="Low complexity" evidence="1">
    <location>
        <begin position="37"/>
        <end position="57"/>
    </location>
</feature>
<feature type="chain" id="PRO_5038397274" description="Lipoprotein" evidence="2">
    <location>
        <begin position="25"/>
        <end position="217"/>
    </location>
</feature>
<feature type="region of interest" description="Disordered" evidence="1">
    <location>
        <begin position="23"/>
        <end position="64"/>
    </location>
</feature>
<dbReference type="Proteomes" id="UP000029095">
    <property type="component" value="Unassembled WGS sequence"/>
</dbReference>
<keyword evidence="4" id="KW-1185">Reference proteome</keyword>
<reference evidence="3 4" key="1">
    <citation type="submission" date="2014-05" db="EMBL/GenBank/DDBJ databases">
        <title>Complete genome sequence of the Streptomyces mutabilis TRM45540.</title>
        <authorList>
            <person name="Luo X."/>
            <person name="Zhang L."/>
        </authorList>
    </citation>
    <scope>NUCLEOTIDE SEQUENCE [LARGE SCALE GENOMIC DNA]</scope>
    <source>
        <strain evidence="3 4">TRM45540</strain>
    </source>
</reference>
<dbReference type="STRING" id="1915400.FM21_26905"/>
<proteinExistence type="predicted"/>
<evidence type="ECO:0000313" key="3">
    <source>
        <dbReference type="EMBL" id="KFG74382.1"/>
    </source>
</evidence>
<organism evidence="3 4">
    <name type="scientific">Streptomyces mutabilis</name>
    <dbReference type="NCBI Taxonomy" id="67332"/>
    <lineage>
        <taxon>Bacteria</taxon>
        <taxon>Bacillati</taxon>
        <taxon>Actinomycetota</taxon>
        <taxon>Actinomycetes</taxon>
        <taxon>Kitasatosporales</taxon>
        <taxon>Streptomycetaceae</taxon>
        <taxon>Streptomyces</taxon>
    </lineage>
</organism>
<sequence length="217" mass="23166">MKRRSLPVATTVAATAALLLTACGGGDDDSKDEKIAGADTGSSSSATAPSPTASDPANRPDITLPKGVEDVFEKWETGDTTKDAVLSDAARAQTAMNDAITQGKTDTPGLTFYYEGKALTTSVKWVQKWLDAGITYTGTTRYFNPKVELFDDKSAGVSFCADESKAYNKDRKTGKVDKSAASDDSYVLYNTRLEKNEQGVWQTTDGTSVRGSETCVQ</sequence>
<dbReference type="HOGENOM" id="CLU_108051_1_0_11"/>
<keyword evidence="2" id="KW-0732">Signal</keyword>
<accession>A0A086MZR4</accession>
<evidence type="ECO:0000256" key="1">
    <source>
        <dbReference type="SAM" id="MobiDB-lite"/>
    </source>
</evidence>
<gene>
    <name evidence="3" type="ORF">FM21_26905</name>
</gene>
<comment type="caution">
    <text evidence="3">The sequence shown here is derived from an EMBL/GenBank/DDBJ whole genome shotgun (WGS) entry which is preliminary data.</text>
</comment>
<name>A0A086MZR4_9ACTN</name>
<dbReference type="PROSITE" id="PS51257">
    <property type="entry name" value="PROKAR_LIPOPROTEIN"/>
    <property type="match status" value="1"/>
</dbReference>
<evidence type="ECO:0008006" key="5">
    <source>
        <dbReference type="Google" id="ProtNLM"/>
    </source>
</evidence>
<dbReference type="AlphaFoldDB" id="A0A086MZR4"/>
<dbReference type="EMBL" id="JNFQ01000002">
    <property type="protein sequence ID" value="KFG74382.1"/>
    <property type="molecule type" value="Genomic_DNA"/>
</dbReference>
<evidence type="ECO:0000313" key="4">
    <source>
        <dbReference type="Proteomes" id="UP000029095"/>
    </source>
</evidence>
<dbReference type="RefSeq" id="WP_043381313.1">
    <property type="nucleotide sequence ID" value="NZ_KN039947.1"/>
</dbReference>
<feature type="signal peptide" evidence="2">
    <location>
        <begin position="1"/>
        <end position="24"/>
    </location>
</feature>
<evidence type="ECO:0000256" key="2">
    <source>
        <dbReference type="SAM" id="SignalP"/>
    </source>
</evidence>
<protein>
    <recommendedName>
        <fullName evidence="5">Lipoprotein</fullName>
    </recommendedName>
</protein>